<dbReference type="PROSITE" id="PS51318">
    <property type="entry name" value="TAT"/>
    <property type="match status" value="1"/>
</dbReference>
<evidence type="ECO:0000313" key="2">
    <source>
        <dbReference type="Proteomes" id="UP000445582"/>
    </source>
</evidence>
<proteinExistence type="predicted"/>
<evidence type="ECO:0008006" key="3">
    <source>
        <dbReference type="Google" id="ProtNLM"/>
    </source>
</evidence>
<comment type="caution">
    <text evidence="1">The sequence shown here is derived from an EMBL/GenBank/DDBJ whole genome shotgun (WGS) entry which is preliminary data.</text>
</comment>
<gene>
    <name evidence="1" type="ORF">GRI48_08325</name>
</gene>
<dbReference type="Proteomes" id="UP000445582">
    <property type="component" value="Unassembled WGS sequence"/>
</dbReference>
<protein>
    <recommendedName>
        <fullName evidence="3">Twin-arginine translocation signal domain-containing protein</fullName>
    </recommendedName>
</protein>
<sequence length="249" mass="26660">MGSKADMAGASRRRFLEVAGAGAIAGLVALARPHPLAARDVRAITPPTGRRILTRGLERTLFDGKQIVVRRKWAIDFVPETNGWTVAGELIGVEVDVPLPLAPLANIEKNRPVSESFPIRLDGEGLILYGQGRASKLDMDQVASAASEVIASAGTSAIDQRAARMFVGQLGQAANSLMSLFPQDLFFPSTEPVTDRRTMDLANGLVGEMEMRYAATADGGTGLLRTSRRLVTTRIGGESMESAELWELA</sequence>
<name>A0A844YH37_9SPHN</name>
<dbReference type="AlphaFoldDB" id="A0A844YH37"/>
<keyword evidence="2" id="KW-1185">Reference proteome</keyword>
<reference evidence="1 2" key="1">
    <citation type="submission" date="2019-12" db="EMBL/GenBank/DDBJ databases">
        <title>Genomic-based taxomic classification of the family Erythrobacteraceae.</title>
        <authorList>
            <person name="Xu L."/>
        </authorList>
    </citation>
    <scope>NUCLEOTIDE SEQUENCE [LARGE SCALE GENOMIC DNA]</scope>
    <source>
        <strain evidence="1 2">MCCC 1A09965</strain>
    </source>
</reference>
<dbReference type="InterPro" id="IPR006311">
    <property type="entry name" value="TAT_signal"/>
</dbReference>
<dbReference type="RefSeq" id="WP_160673931.1">
    <property type="nucleotide sequence ID" value="NZ_WTYN01000001.1"/>
</dbReference>
<dbReference type="EMBL" id="WTYN01000001">
    <property type="protein sequence ID" value="MXO63013.1"/>
    <property type="molecule type" value="Genomic_DNA"/>
</dbReference>
<organism evidence="1 2">
    <name type="scientific">Qipengyuania oceanensis</name>
    <dbReference type="NCBI Taxonomy" id="1463597"/>
    <lineage>
        <taxon>Bacteria</taxon>
        <taxon>Pseudomonadati</taxon>
        <taxon>Pseudomonadota</taxon>
        <taxon>Alphaproteobacteria</taxon>
        <taxon>Sphingomonadales</taxon>
        <taxon>Erythrobacteraceae</taxon>
        <taxon>Qipengyuania</taxon>
    </lineage>
</organism>
<dbReference type="OrthoDB" id="7508780at2"/>
<accession>A0A844YH37</accession>
<evidence type="ECO:0000313" key="1">
    <source>
        <dbReference type="EMBL" id="MXO63013.1"/>
    </source>
</evidence>